<sequence length="104" mass="11717">MLELRPNCEWCYKDLPPDAADARICSYECTYCAKCVETVLHNVCATCGGGFVPRPIRPRAAHRETLKLGLVNNPASTTRKHSKWSAKEVAEFSNRLKDIPPDQR</sequence>
<dbReference type="RefSeq" id="WP_072776483.1">
    <property type="nucleotide sequence ID" value="NZ_FQXC01000001.1"/>
</dbReference>
<dbReference type="AlphaFoldDB" id="A0A1M5P445"/>
<keyword evidence="2" id="KW-1185">Reference proteome</keyword>
<evidence type="ECO:0008006" key="3">
    <source>
        <dbReference type="Google" id="ProtNLM"/>
    </source>
</evidence>
<evidence type="ECO:0000313" key="1">
    <source>
        <dbReference type="EMBL" id="SHG96581.1"/>
    </source>
</evidence>
<evidence type="ECO:0000313" key="2">
    <source>
        <dbReference type="Proteomes" id="UP000184221"/>
    </source>
</evidence>
<proteinExistence type="predicted"/>
<dbReference type="EMBL" id="FQXC01000001">
    <property type="protein sequence ID" value="SHG96581.1"/>
    <property type="molecule type" value="Genomic_DNA"/>
</dbReference>
<dbReference type="STRING" id="996342.SAMN05443551_1151"/>
<dbReference type="OrthoDB" id="9808883at2"/>
<dbReference type="Pfam" id="PF06906">
    <property type="entry name" value="DUF1272"/>
    <property type="match status" value="1"/>
</dbReference>
<gene>
    <name evidence="1" type="ORF">SAMN05443551_1151</name>
</gene>
<accession>A0A1M5P445</accession>
<name>A0A1M5P445_9RHOB</name>
<dbReference type="Proteomes" id="UP000184221">
    <property type="component" value="Unassembled WGS sequence"/>
</dbReference>
<protein>
    <recommendedName>
        <fullName evidence="3">Urease</fullName>
    </recommendedName>
</protein>
<dbReference type="InterPro" id="IPR010696">
    <property type="entry name" value="DUF1272"/>
</dbReference>
<reference evidence="1 2" key="1">
    <citation type="submission" date="2016-11" db="EMBL/GenBank/DDBJ databases">
        <authorList>
            <person name="Jaros S."/>
            <person name="Januszkiewicz K."/>
            <person name="Wedrychowicz H."/>
        </authorList>
    </citation>
    <scope>NUCLEOTIDE SEQUENCE [LARGE SCALE GENOMIC DNA]</scope>
    <source>
        <strain evidence="1 2">DSM 29431</strain>
    </source>
</reference>
<organism evidence="1 2">
    <name type="scientific">Marivita hallyeonensis</name>
    <dbReference type="NCBI Taxonomy" id="996342"/>
    <lineage>
        <taxon>Bacteria</taxon>
        <taxon>Pseudomonadati</taxon>
        <taxon>Pseudomonadota</taxon>
        <taxon>Alphaproteobacteria</taxon>
        <taxon>Rhodobacterales</taxon>
        <taxon>Roseobacteraceae</taxon>
        <taxon>Marivita</taxon>
    </lineage>
</organism>